<name>A0A6J5M0F0_9CAUD</name>
<gene>
    <name evidence="2" type="ORF">UFOVP327_27</name>
</gene>
<accession>A0A6J5M0F0</accession>
<dbReference type="EMBL" id="LR796331">
    <property type="protein sequence ID" value="CAB4137469.1"/>
    <property type="molecule type" value="Genomic_DNA"/>
</dbReference>
<organism evidence="2">
    <name type="scientific">uncultured Caudovirales phage</name>
    <dbReference type="NCBI Taxonomy" id="2100421"/>
    <lineage>
        <taxon>Viruses</taxon>
        <taxon>Duplodnaviria</taxon>
        <taxon>Heunggongvirae</taxon>
        <taxon>Uroviricota</taxon>
        <taxon>Caudoviricetes</taxon>
        <taxon>Peduoviridae</taxon>
        <taxon>Maltschvirus</taxon>
        <taxon>Maltschvirus maltsch</taxon>
    </lineage>
</organism>
<keyword evidence="1" id="KW-0175">Coiled coil</keyword>
<evidence type="ECO:0000256" key="1">
    <source>
        <dbReference type="SAM" id="Coils"/>
    </source>
</evidence>
<protein>
    <submittedName>
        <fullName evidence="2">Uncharacterized protein</fullName>
    </submittedName>
</protein>
<feature type="coiled-coil region" evidence="1">
    <location>
        <begin position="13"/>
        <end position="40"/>
    </location>
</feature>
<reference evidence="2" key="1">
    <citation type="submission" date="2020-04" db="EMBL/GenBank/DDBJ databases">
        <authorList>
            <person name="Chiriac C."/>
            <person name="Salcher M."/>
            <person name="Ghai R."/>
            <person name="Kavagutti S V."/>
        </authorList>
    </citation>
    <scope>NUCLEOTIDE SEQUENCE</scope>
</reference>
<proteinExistence type="predicted"/>
<sequence length="57" mass="6398">MQILDDKSDKELLQSVIAEVSKARAELRCAEEDIKKAAGRIGFLIVLANELINRQED</sequence>
<evidence type="ECO:0000313" key="2">
    <source>
        <dbReference type="EMBL" id="CAB4137469.1"/>
    </source>
</evidence>